<evidence type="ECO:0000313" key="2">
    <source>
        <dbReference type="EMBL" id="QET00927.1"/>
    </source>
</evidence>
<evidence type="ECO:0000256" key="1">
    <source>
        <dbReference type="SAM" id="MobiDB-lite"/>
    </source>
</evidence>
<dbReference type="OrthoDB" id="8966767at2"/>
<dbReference type="EMBL" id="CP044065">
    <property type="protein sequence ID" value="QET00927.1"/>
    <property type="molecule type" value="Genomic_DNA"/>
</dbReference>
<dbReference type="RefSeq" id="WP_150371003.1">
    <property type="nucleotide sequence ID" value="NZ_CP044065.1"/>
</dbReference>
<gene>
    <name evidence="2" type="ORF">FOB72_02010</name>
</gene>
<dbReference type="Proteomes" id="UP000322822">
    <property type="component" value="Chromosome 1"/>
</dbReference>
<organism evidence="2 3">
    <name type="scientific">Cupriavidus pauculus</name>
    <dbReference type="NCBI Taxonomy" id="82633"/>
    <lineage>
        <taxon>Bacteria</taxon>
        <taxon>Pseudomonadati</taxon>
        <taxon>Pseudomonadota</taxon>
        <taxon>Betaproteobacteria</taxon>
        <taxon>Burkholderiales</taxon>
        <taxon>Burkholderiaceae</taxon>
        <taxon>Cupriavidus</taxon>
    </lineage>
</organism>
<feature type="compositionally biased region" description="Basic and acidic residues" evidence="1">
    <location>
        <begin position="75"/>
        <end position="112"/>
    </location>
</feature>
<sequence length="143" mass="15234">MFDRSRLRRLVAGSLVATGLLGGIAASHAQVSFWQHLRHAAGGNTTHGTAHGPRVAGGMEVASVRAESRDHVRAQIERMEARARADDRLSGRPDPDRRDDGRGDGRAARAPDRSAQADAQGGNDPRPTGMGPGWQARSRDGGR</sequence>
<feature type="region of interest" description="Disordered" evidence="1">
    <location>
        <begin position="75"/>
        <end position="143"/>
    </location>
</feature>
<evidence type="ECO:0000313" key="3">
    <source>
        <dbReference type="Proteomes" id="UP000322822"/>
    </source>
</evidence>
<name>A0A5P2GZ31_9BURK</name>
<reference evidence="2 3" key="1">
    <citation type="submission" date="2019-09" db="EMBL/GenBank/DDBJ databases">
        <title>FDA dAtabase for Regulatory Grade micrObial Sequences (FDA-ARGOS): Supporting development and validation of Infectious Disease Dx tests.</title>
        <authorList>
            <person name="Sciortino C."/>
            <person name="Tallon L."/>
            <person name="Sadzewicz L."/>
            <person name="Vavikolanu K."/>
            <person name="Mehta A."/>
            <person name="Aluvathingal J."/>
            <person name="Nadendla S."/>
            <person name="Nandy P."/>
            <person name="Geyer C."/>
            <person name="Yan Y."/>
            <person name="Sichtig H."/>
        </authorList>
    </citation>
    <scope>NUCLEOTIDE SEQUENCE [LARGE SCALE GENOMIC DNA]</scope>
    <source>
        <strain evidence="2 3">FDAARGOS_664</strain>
    </source>
</reference>
<proteinExistence type="predicted"/>
<accession>A0A5P2GZ31</accession>
<dbReference type="AlphaFoldDB" id="A0A5P2GZ31"/>
<protein>
    <submittedName>
        <fullName evidence="2">Uncharacterized protein</fullName>
    </submittedName>
</protein>